<dbReference type="EC" id="3.4.21.89" evidence="4 7"/>
<evidence type="ECO:0000259" key="9">
    <source>
        <dbReference type="Pfam" id="PF10502"/>
    </source>
</evidence>
<dbReference type="SUPFAM" id="SSF51306">
    <property type="entry name" value="LexA/Signal peptidase"/>
    <property type="match status" value="1"/>
</dbReference>
<feature type="domain" description="Peptidase S26" evidence="9">
    <location>
        <begin position="7"/>
        <end position="181"/>
    </location>
</feature>
<dbReference type="PROSITE" id="PS00760">
    <property type="entry name" value="SPASE_I_2"/>
    <property type="match status" value="1"/>
</dbReference>
<dbReference type="InterPro" id="IPR019757">
    <property type="entry name" value="Pept_S26A_signal_pept_1_Lys-AS"/>
</dbReference>
<reference evidence="11" key="1">
    <citation type="journal article" date="2019" name="Int. J. Syst. Evol. Microbiol.">
        <title>The Global Catalogue of Microorganisms (GCM) 10K type strain sequencing project: providing services to taxonomists for standard genome sequencing and annotation.</title>
        <authorList>
            <consortium name="The Broad Institute Genomics Platform"/>
            <consortium name="The Broad Institute Genome Sequencing Center for Infectious Disease"/>
            <person name="Wu L."/>
            <person name="Ma J."/>
        </authorList>
    </citation>
    <scope>NUCLEOTIDE SEQUENCE [LARGE SCALE GENOMIC DNA]</scope>
    <source>
        <strain evidence="11">TISTR 932</strain>
    </source>
</reference>
<evidence type="ECO:0000313" key="11">
    <source>
        <dbReference type="Proteomes" id="UP001597427"/>
    </source>
</evidence>
<dbReference type="CDD" id="cd06530">
    <property type="entry name" value="S26_SPase_I"/>
    <property type="match status" value="1"/>
</dbReference>
<sequence>MKKFLSDWGLFIVIILLFLVIRFFIFTPVQVSGHSMDPTLADGQRLIVNKLANIERFEIVTTKEPDDQDTTAVKRVIGLPGDTVKMSNDVLTVNGKIYKEPYLDQFKQAFAKEKLQTEYSYSTLFQERANAATTFTSDFEVTVPKDSYFVLGDNRLVSKDSRIFGFVSKADIQGEVVVRYWPIKKIKLF</sequence>
<comment type="similarity">
    <text evidence="3 8">Belongs to the peptidase S26 family.</text>
</comment>
<evidence type="ECO:0000256" key="8">
    <source>
        <dbReference type="RuleBase" id="RU362042"/>
    </source>
</evidence>
<gene>
    <name evidence="10" type="primary">lepB</name>
    <name evidence="10" type="ORF">ACFSR0_03810</name>
</gene>
<dbReference type="Pfam" id="PF10502">
    <property type="entry name" value="Peptidase_S26"/>
    <property type="match status" value="1"/>
</dbReference>
<evidence type="ECO:0000256" key="6">
    <source>
        <dbReference type="ARBA" id="ARBA00022801"/>
    </source>
</evidence>
<comment type="subcellular location">
    <subcellularLocation>
        <location evidence="2">Cell membrane</location>
        <topology evidence="2">Single-pass type II membrane protein</topology>
    </subcellularLocation>
    <subcellularLocation>
        <location evidence="8">Membrane</location>
        <topology evidence="8">Single-pass type II membrane protein</topology>
    </subcellularLocation>
</comment>
<dbReference type="RefSeq" id="WP_379980076.1">
    <property type="nucleotide sequence ID" value="NZ_JBHUMO010000025.1"/>
</dbReference>
<evidence type="ECO:0000313" key="10">
    <source>
        <dbReference type="EMBL" id="MFD2728556.1"/>
    </source>
</evidence>
<dbReference type="PROSITE" id="PS00501">
    <property type="entry name" value="SPASE_I_1"/>
    <property type="match status" value="1"/>
</dbReference>
<name>A0ABW5TKB3_9ENTE</name>
<evidence type="ECO:0000256" key="2">
    <source>
        <dbReference type="ARBA" id="ARBA00004401"/>
    </source>
</evidence>
<evidence type="ECO:0000256" key="5">
    <source>
        <dbReference type="ARBA" id="ARBA00022670"/>
    </source>
</evidence>
<dbReference type="InterPro" id="IPR019758">
    <property type="entry name" value="Pept_S26A_signal_pept_1_CS"/>
</dbReference>
<comment type="catalytic activity">
    <reaction evidence="1 7">
        <text>Cleavage of hydrophobic, N-terminal signal or leader sequences from secreted and periplasmic proteins.</text>
        <dbReference type="EC" id="3.4.21.89"/>
    </reaction>
</comment>
<dbReference type="GO" id="GO:0009003">
    <property type="term" value="F:signal peptidase activity"/>
    <property type="evidence" value="ECO:0007669"/>
    <property type="project" value="UniProtKB-EC"/>
</dbReference>
<dbReference type="InterPro" id="IPR036286">
    <property type="entry name" value="LexA/Signal_pep-like_sf"/>
</dbReference>
<dbReference type="InterPro" id="IPR019756">
    <property type="entry name" value="Pept_S26A_signal_pept_1_Ser-AS"/>
</dbReference>
<keyword evidence="6 7" id="KW-0378">Hydrolase</keyword>
<comment type="caution">
    <text evidence="10">The sequence shown here is derived from an EMBL/GenBank/DDBJ whole genome shotgun (WGS) entry which is preliminary data.</text>
</comment>
<dbReference type="PANTHER" id="PTHR43390">
    <property type="entry name" value="SIGNAL PEPTIDASE I"/>
    <property type="match status" value="1"/>
</dbReference>
<dbReference type="PRINTS" id="PR00727">
    <property type="entry name" value="LEADERPTASE"/>
</dbReference>
<protein>
    <recommendedName>
        <fullName evidence="4 7">Signal peptidase I</fullName>
        <ecNumber evidence="4 7">3.4.21.89</ecNumber>
    </recommendedName>
</protein>
<accession>A0ABW5TKB3</accession>
<proteinExistence type="inferred from homology"/>
<evidence type="ECO:0000256" key="4">
    <source>
        <dbReference type="ARBA" id="ARBA00013208"/>
    </source>
</evidence>
<dbReference type="InterPro" id="IPR019533">
    <property type="entry name" value="Peptidase_S26"/>
</dbReference>
<keyword evidence="5 7" id="KW-0645">Protease</keyword>
<dbReference type="InterPro" id="IPR000223">
    <property type="entry name" value="Pept_S26A_signal_pept_1"/>
</dbReference>
<keyword evidence="11" id="KW-1185">Reference proteome</keyword>
<evidence type="ECO:0000256" key="1">
    <source>
        <dbReference type="ARBA" id="ARBA00000677"/>
    </source>
</evidence>
<dbReference type="NCBIfam" id="TIGR02227">
    <property type="entry name" value="sigpep_I_bact"/>
    <property type="match status" value="1"/>
</dbReference>
<dbReference type="EMBL" id="JBHUMO010000025">
    <property type="protein sequence ID" value="MFD2728556.1"/>
    <property type="molecule type" value="Genomic_DNA"/>
</dbReference>
<evidence type="ECO:0000256" key="3">
    <source>
        <dbReference type="ARBA" id="ARBA00009370"/>
    </source>
</evidence>
<dbReference type="Proteomes" id="UP001597427">
    <property type="component" value="Unassembled WGS sequence"/>
</dbReference>
<dbReference type="PANTHER" id="PTHR43390:SF1">
    <property type="entry name" value="CHLOROPLAST PROCESSING PEPTIDASE"/>
    <property type="match status" value="1"/>
</dbReference>
<dbReference type="Gene3D" id="2.10.109.10">
    <property type="entry name" value="Umud Fragment, subunit A"/>
    <property type="match status" value="1"/>
</dbReference>
<organism evidence="10 11">
    <name type="scientific">Enterococcus camelliae</name>
    <dbReference type="NCBI Taxonomy" id="453959"/>
    <lineage>
        <taxon>Bacteria</taxon>
        <taxon>Bacillati</taxon>
        <taxon>Bacillota</taxon>
        <taxon>Bacilli</taxon>
        <taxon>Lactobacillales</taxon>
        <taxon>Enterococcaceae</taxon>
        <taxon>Enterococcus</taxon>
    </lineage>
</organism>
<dbReference type="PROSITE" id="PS00761">
    <property type="entry name" value="SPASE_I_3"/>
    <property type="match status" value="1"/>
</dbReference>
<evidence type="ECO:0000256" key="7">
    <source>
        <dbReference type="RuleBase" id="RU003993"/>
    </source>
</evidence>